<dbReference type="Pfam" id="PF13751">
    <property type="entry name" value="DDE_Tnp_1_6"/>
    <property type="match status" value="1"/>
</dbReference>
<dbReference type="PANTHER" id="PTHR33408">
    <property type="entry name" value="TRANSPOSASE"/>
    <property type="match status" value="1"/>
</dbReference>
<organism evidence="3 4">
    <name type="scientific">Domibacillus aminovorans</name>
    <dbReference type="NCBI Taxonomy" id="29332"/>
    <lineage>
        <taxon>Bacteria</taxon>
        <taxon>Bacillati</taxon>
        <taxon>Bacillota</taxon>
        <taxon>Bacilli</taxon>
        <taxon>Bacillales</taxon>
        <taxon>Bacillaceae</taxon>
        <taxon>Domibacillus</taxon>
    </lineage>
</organism>
<dbReference type="EMBL" id="LQWY01000024">
    <property type="protein sequence ID" value="OAH61083.1"/>
    <property type="molecule type" value="Genomic_DNA"/>
</dbReference>
<dbReference type="NCBIfam" id="NF033551">
    <property type="entry name" value="transpos_IS1182"/>
    <property type="match status" value="1"/>
</dbReference>
<feature type="domain" description="Transposase InsH N-terminal" evidence="1">
    <location>
        <begin position="2"/>
        <end position="85"/>
    </location>
</feature>
<keyword evidence="4" id="KW-1185">Reference proteome</keyword>
<proteinExistence type="predicted"/>
<dbReference type="PANTHER" id="PTHR33408:SF2">
    <property type="entry name" value="TRANSPOSASE DDE DOMAIN-CONTAINING PROTEIN"/>
    <property type="match status" value="1"/>
</dbReference>
<dbReference type="InterPro" id="IPR025668">
    <property type="entry name" value="Tnp_DDE_dom"/>
</dbReference>
<feature type="domain" description="Transposase DDE" evidence="2">
    <location>
        <begin position="334"/>
        <end position="457"/>
    </location>
</feature>
<protein>
    <submittedName>
        <fullName evidence="3">Transposase</fullName>
    </submittedName>
</protein>
<dbReference type="InterPro" id="IPR047629">
    <property type="entry name" value="IS1182_transpos"/>
</dbReference>
<evidence type="ECO:0000313" key="4">
    <source>
        <dbReference type="Proteomes" id="UP000076935"/>
    </source>
</evidence>
<evidence type="ECO:0000259" key="2">
    <source>
        <dbReference type="Pfam" id="PF13751"/>
    </source>
</evidence>
<evidence type="ECO:0000259" key="1">
    <source>
        <dbReference type="Pfam" id="PF05598"/>
    </source>
</evidence>
<dbReference type="AlphaFoldDB" id="A0A177L676"/>
<accession>A0A177L676</accession>
<dbReference type="Pfam" id="PF05598">
    <property type="entry name" value="DUF772"/>
    <property type="match status" value="1"/>
</dbReference>
<dbReference type="Proteomes" id="UP000076935">
    <property type="component" value="Unassembled WGS sequence"/>
</dbReference>
<name>A0A177L676_9BACI</name>
<reference evidence="3 4" key="1">
    <citation type="submission" date="2016-01" db="EMBL/GenBank/DDBJ databases">
        <title>Investigation of taxonomic status of Bacillus aminovorans.</title>
        <authorList>
            <person name="Verma A."/>
            <person name="Pal Y."/>
            <person name="Krishnamurthi S."/>
        </authorList>
    </citation>
    <scope>NUCLEOTIDE SEQUENCE [LARGE SCALE GENOMIC DNA]</scope>
    <source>
        <strain evidence="3 4">DSM 1314</strain>
    </source>
</reference>
<sequence>MKKVDQTVDFSFIQEIVQESYCVYYGRPANEPELLLRLLFLQTLYDLSDERMIAEAQVNLAYKWFLGLNPEDSLPDSSQLSRFRRHRLGAGNVEKVMEAIVKQCVEKRLIRSKAIIIDSTHTHMNASKQTPLEVLQKAAIRLVRSVKKSYSKLYASLPKKPKLENLTEEEQALSALSYLAELGEYIENRLPDAEGSMKEKLTIAKQIVEDERLLSKKGIKSAVDPDARFGWKSRSKNFMGYKNHFAMTEEEIITKITVTPGNEDDGKQLKGLLEGSKEFMEIEEILADTAYSSKDNLKLIHGQEMKASIPLNPVVYGLKEEDPFQYDKESDKVMCPAGHWSIRKAKTGKKNSQRNQRYKFYFDTSLCQKCPMKEGCYTGTKQKTYSISIKSKEHLDQMAYLETEEYHQRKKIRLRIEHKNAEMKRFHGLTTAKYRGLFGMQIQLGLTAFVVNVKRMIKLQEPAT</sequence>
<dbReference type="InterPro" id="IPR008490">
    <property type="entry name" value="Transposase_InsH_N"/>
</dbReference>
<comment type="caution">
    <text evidence="3">The sequence shown here is derived from an EMBL/GenBank/DDBJ whole genome shotgun (WGS) entry which is preliminary data.</text>
</comment>
<evidence type="ECO:0000313" key="3">
    <source>
        <dbReference type="EMBL" id="OAH61083.1"/>
    </source>
</evidence>
<gene>
    <name evidence="3" type="ORF">AWH49_14045</name>
</gene>